<keyword evidence="7" id="KW-0862">Zinc</keyword>
<keyword evidence="2 11" id="KW-0808">Transferase</keyword>
<comment type="catalytic activity">
    <reaction evidence="10 11">
        <text>DNA(n) + a 2'-deoxyribonucleoside 5'-triphosphate = DNA(n+1) + diphosphate</text>
        <dbReference type="Rhea" id="RHEA:22508"/>
        <dbReference type="Rhea" id="RHEA-COMP:17339"/>
        <dbReference type="Rhea" id="RHEA-COMP:17340"/>
        <dbReference type="ChEBI" id="CHEBI:33019"/>
        <dbReference type="ChEBI" id="CHEBI:61560"/>
        <dbReference type="ChEBI" id="CHEBI:173112"/>
        <dbReference type="EC" id="2.7.7.7"/>
    </reaction>
</comment>
<dbReference type="GO" id="GO:0046872">
    <property type="term" value="F:metal ion binding"/>
    <property type="evidence" value="ECO:0007669"/>
    <property type="project" value="UniProtKB-KW"/>
</dbReference>
<dbReference type="RefSeq" id="WP_141375892.1">
    <property type="nucleotide sequence ID" value="NZ_BAPL01000005.1"/>
</dbReference>
<dbReference type="NCBIfam" id="TIGR02397">
    <property type="entry name" value="dnaX_nterm"/>
    <property type="match status" value="1"/>
</dbReference>
<comment type="caution">
    <text evidence="14">The sequence shown here is derived from an EMBL/GenBank/DDBJ whole genome shotgun (WGS) entry which is preliminary data.</text>
</comment>
<dbReference type="GO" id="GO:0006261">
    <property type="term" value="P:DNA-templated DNA replication"/>
    <property type="evidence" value="ECO:0007669"/>
    <property type="project" value="TreeGrafter"/>
</dbReference>
<dbReference type="AlphaFoldDB" id="A0A4Y3TUK7"/>
<evidence type="ECO:0000256" key="7">
    <source>
        <dbReference type="ARBA" id="ARBA00022833"/>
    </source>
</evidence>
<name>A0A4Y3TUK7_9PROT</name>
<evidence type="ECO:0000259" key="13">
    <source>
        <dbReference type="SMART" id="SM00382"/>
    </source>
</evidence>
<dbReference type="EMBL" id="BJMV01000006">
    <property type="protein sequence ID" value="GEB85542.1"/>
    <property type="molecule type" value="Genomic_DNA"/>
</dbReference>
<keyword evidence="9 11" id="KW-0239">DNA-directed DNA polymerase</keyword>
<gene>
    <name evidence="11" type="primary">dnaX</name>
    <name evidence="14" type="ORF">APE01nite_13390</name>
</gene>
<dbReference type="Pfam" id="PF12362">
    <property type="entry name" value="DUF3646"/>
    <property type="match status" value="1"/>
</dbReference>
<keyword evidence="4 11" id="KW-0235">DNA replication</keyword>
<comment type="function">
    <text evidence="11">DNA polymerase III is a complex, multichain enzyme responsible for most of the replicative synthesis in bacteria. This DNA polymerase also exhibits 3' to 5' exonuclease activity.</text>
</comment>
<dbReference type="EC" id="2.7.7.7" evidence="11"/>
<dbReference type="InterPro" id="IPR003593">
    <property type="entry name" value="AAA+_ATPase"/>
</dbReference>
<dbReference type="Gene3D" id="3.40.50.300">
    <property type="entry name" value="P-loop containing nucleotide triphosphate hydrolases"/>
    <property type="match status" value="1"/>
</dbReference>
<dbReference type="Gene3D" id="1.20.272.10">
    <property type="match status" value="1"/>
</dbReference>
<evidence type="ECO:0000313" key="14">
    <source>
        <dbReference type="EMBL" id="GEB85542.1"/>
    </source>
</evidence>
<evidence type="ECO:0000313" key="15">
    <source>
        <dbReference type="Proteomes" id="UP000317730"/>
    </source>
</evidence>
<evidence type="ECO:0000256" key="8">
    <source>
        <dbReference type="ARBA" id="ARBA00022840"/>
    </source>
</evidence>
<accession>A0A4Y3TUK7</accession>
<feature type="compositionally biased region" description="Basic and acidic residues" evidence="12">
    <location>
        <begin position="1"/>
        <end position="12"/>
    </location>
</feature>
<dbReference type="GO" id="GO:0005524">
    <property type="term" value="F:ATP binding"/>
    <property type="evidence" value="ECO:0007669"/>
    <property type="project" value="UniProtKB-KW"/>
</dbReference>
<dbReference type="InterPro" id="IPR050238">
    <property type="entry name" value="DNA_Rep/Repair_Clamp_Loader"/>
</dbReference>
<keyword evidence="8 11" id="KW-0067">ATP-binding</keyword>
<feature type="region of interest" description="Disordered" evidence="12">
    <location>
        <begin position="435"/>
        <end position="463"/>
    </location>
</feature>
<dbReference type="GO" id="GO:0003677">
    <property type="term" value="F:DNA binding"/>
    <property type="evidence" value="ECO:0007669"/>
    <property type="project" value="InterPro"/>
</dbReference>
<dbReference type="PANTHER" id="PTHR11669:SF0">
    <property type="entry name" value="PROTEIN STICHEL-LIKE 2"/>
    <property type="match status" value="1"/>
</dbReference>
<dbReference type="FunFam" id="3.40.50.300:FF:000014">
    <property type="entry name" value="DNA polymerase III subunit gamma/tau"/>
    <property type="match status" value="1"/>
</dbReference>
<dbReference type="CDD" id="cd00009">
    <property type="entry name" value="AAA"/>
    <property type="match status" value="1"/>
</dbReference>
<dbReference type="Pfam" id="PF12169">
    <property type="entry name" value="DNA_pol3_gamma3"/>
    <property type="match status" value="1"/>
</dbReference>
<dbReference type="InterPro" id="IPR022754">
    <property type="entry name" value="DNA_pol_III_gamma-3"/>
</dbReference>
<dbReference type="SMART" id="SM00382">
    <property type="entry name" value="AAA"/>
    <property type="match status" value="1"/>
</dbReference>
<dbReference type="InterPro" id="IPR045085">
    <property type="entry name" value="HLD_clamp_pol_III_gamma_tau"/>
</dbReference>
<dbReference type="OrthoDB" id="9810148at2"/>
<evidence type="ECO:0000256" key="5">
    <source>
        <dbReference type="ARBA" id="ARBA00022723"/>
    </source>
</evidence>
<dbReference type="InterPro" id="IPR008921">
    <property type="entry name" value="DNA_pol3_clamp-load_cplx_C"/>
</dbReference>
<dbReference type="Pfam" id="PF22608">
    <property type="entry name" value="DNAX_ATPase_lid"/>
    <property type="match status" value="1"/>
</dbReference>
<sequence>MSEDTDAWHTGDEGLPSPEPEGPGLFGDAPSPPQAPVAETPAPAVSGAPAPYRVLARKYRPTTFDDLIGQEAMVRTLRNAFALGRVAHAFMLTGVRGVGKTTTARIIARALNCTGPDGQGGPTADPCGVCPNCVAILADRHPDVLEMDAASRTGVDDVREIIEATRFRPMQGRMKVFIIDEVHMLSRNAFNALLKTLEEPPAQVTFIFATTELRKVPVTVLSRCQRFDLRRVPQSALAGLFERIAEKEQVRLSDDALALIARAADGSVRDGLSLLDQAIAQGGGAGSDAVIGAEVVADMLGLADRQVVFDLLDAALRGQPDVALSLMDAAHARGADAGLVLGDMLELVHTLSRLRAVPSLEHAADMPEAERVRGQQMAGTFSVPVLMRAWQMLLKGMQELDTAPDRRVAADMVLIRLCYVADLPSPEELVRHLSAARDGAEPRPDQSGRSGAGPVGLAGPVAGGPASGGAGGFVSGGAAPSSQFAGGSAAGGITASAVADVPSMSAAMPGMEGDRPRLRMVGGSAMAVEASPLPAEAEPPVAHPVAEDVPAPPAIPRTWRESVALVRDAREAVLHGHLRHAAHLVSFARGHIVLRLDTGAPPDVPRRLRLVLERVTGIEWRVELSDAPGEPSLGEQGAEVIQFRRKEAASHPLVQAILEAFPDAELGEVSEHGLDDYGLPPEELLPALAADDPSLVFAPLDAELLDEDERPYDPGLSPD</sequence>
<evidence type="ECO:0000256" key="10">
    <source>
        <dbReference type="ARBA" id="ARBA00049244"/>
    </source>
</evidence>
<dbReference type="SUPFAM" id="SSF48019">
    <property type="entry name" value="post-AAA+ oligomerization domain-like"/>
    <property type="match status" value="1"/>
</dbReference>
<evidence type="ECO:0000256" key="9">
    <source>
        <dbReference type="ARBA" id="ARBA00022932"/>
    </source>
</evidence>
<feature type="domain" description="AAA+ ATPase" evidence="13">
    <location>
        <begin position="86"/>
        <end position="233"/>
    </location>
</feature>
<feature type="region of interest" description="Disordered" evidence="12">
    <location>
        <begin position="1"/>
        <end position="47"/>
    </location>
</feature>
<dbReference type="InterPro" id="IPR022107">
    <property type="entry name" value="DNA_pol_III_gamma/tau_C"/>
</dbReference>
<dbReference type="NCBIfam" id="NF006585">
    <property type="entry name" value="PRK09111.1"/>
    <property type="match status" value="1"/>
</dbReference>
<protein>
    <recommendedName>
        <fullName evidence="11">DNA polymerase III subunit gamma/tau</fullName>
        <ecNumber evidence="11">2.7.7.7</ecNumber>
    </recommendedName>
</protein>
<evidence type="ECO:0000256" key="11">
    <source>
        <dbReference type="RuleBase" id="RU364063"/>
    </source>
</evidence>
<keyword evidence="3 11" id="KW-0548">Nucleotidyltransferase</keyword>
<proteinExistence type="inferred from homology"/>
<organism evidence="14 15">
    <name type="scientific">Acetobacter peroxydans</name>
    <dbReference type="NCBI Taxonomy" id="104098"/>
    <lineage>
        <taxon>Bacteria</taxon>
        <taxon>Pseudomonadati</taxon>
        <taxon>Pseudomonadota</taxon>
        <taxon>Alphaproteobacteria</taxon>
        <taxon>Acetobacterales</taxon>
        <taxon>Acetobacteraceae</taxon>
        <taxon>Acetobacter</taxon>
    </lineage>
</organism>
<dbReference type="Proteomes" id="UP000317730">
    <property type="component" value="Unassembled WGS sequence"/>
</dbReference>
<dbReference type="GO" id="GO:0003887">
    <property type="term" value="F:DNA-directed DNA polymerase activity"/>
    <property type="evidence" value="ECO:0007669"/>
    <property type="project" value="UniProtKB-KW"/>
</dbReference>
<dbReference type="CDD" id="cd18137">
    <property type="entry name" value="HLD_clamp_pol_III_gamma_tau"/>
    <property type="match status" value="1"/>
</dbReference>
<evidence type="ECO:0000256" key="6">
    <source>
        <dbReference type="ARBA" id="ARBA00022741"/>
    </source>
</evidence>
<dbReference type="Pfam" id="PF13177">
    <property type="entry name" value="DNA_pol3_delta2"/>
    <property type="match status" value="1"/>
</dbReference>
<dbReference type="SUPFAM" id="SSF52540">
    <property type="entry name" value="P-loop containing nucleoside triphosphate hydrolases"/>
    <property type="match status" value="1"/>
</dbReference>
<comment type="similarity">
    <text evidence="1 11">Belongs to the DnaX/STICHEL family.</text>
</comment>
<evidence type="ECO:0000256" key="12">
    <source>
        <dbReference type="SAM" id="MobiDB-lite"/>
    </source>
</evidence>
<keyword evidence="6 11" id="KW-0547">Nucleotide-binding</keyword>
<feature type="compositionally biased region" description="Gly residues" evidence="12">
    <location>
        <begin position="450"/>
        <end position="463"/>
    </location>
</feature>
<comment type="subunit">
    <text evidence="11">DNA polymerase III contains a core (composed of alpha, epsilon and theta chains) that associates with a tau subunit. This core dimerizes to form the POLIII' complex. PolIII' associates with the gamma complex (composed of gamma, delta, delta', psi and chi chains) and with the beta chain to form the complete DNA polymerase III complex.</text>
</comment>
<dbReference type="Gene3D" id="1.10.8.60">
    <property type="match status" value="1"/>
</dbReference>
<evidence type="ECO:0000256" key="2">
    <source>
        <dbReference type="ARBA" id="ARBA00022679"/>
    </source>
</evidence>
<reference evidence="14 15" key="1">
    <citation type="submission" date="2019-06" db="EMBL/GenBank/DDBJ databases">
        <title>Whole genome shotgun sequence of Acetobacter peroxydans NBRC 13755.</title>
        <authorList>
            <person name="Hosoyama A."/>
            <person name="Uohara A."/>
            <person name="Ohji S."/>
            <person name="Ichikawa N."/>
        </authorList>
    </citation>
    <scope>NUCLEOTIDE SEQUENCE [LARGE SCALE GENOMIC DNA]</scope>
    <source>
        <strain evidence="14 15">NBRC 13755</strain>
    </source>
</reference>
<evidence type="ECO:0000256" key="1">
    <source>
        <dbReference type="ARBA" id="ARBA00006360"/>
    </source>
</evidence>
<dbReference type="InterPro" id="IPR027417">
    <property type="entry name" value="P-loop_NTPase"/>
</dbReference>
<dbReference type="PANTHER" id="PTHR11669">
    <property type="entry name" value="REPLICATION FACTOR C / DNA POLYMERASE III GAMMA-TAU SUBUNIT"/>
    <property type="match status" value="1"/>
</dbReference>
<evidence type="ECO:0000256" key="4">
    <source>
        <dbReference type="ARBA" id="ARBA00022705"/>
    </source>
</evidence>
<evidence type="ECO:0000256" key="3">
    <source>
        <dbReference type="ARBA" id="ARBA00022695"/>
    </source>
</evidence>
<dbReference type="InterPro" id="IPR012763">
    <property type="entry name" value="DNA_pol_III_sug/sutau_N"/>
</dbReference>
<keyword evidence="5" id="KW-0479">Metal-binding</keyword>
<keyword evidence="15" id="KW-1185">Reference proteome</keyword>
<dbReference type="GO" id="GO:0009360">
    <property type="term" value="C:DNA polymerase III complex"/>
    <property type="evidence" value="ECO:0007669"/>
    <property type="project" value="InterPro"/>
</dbReference>